<dbReference type="AlphaFoldDB" id="A0A0S7BUI4"/>
<protein>
    <submittedName>
        <fullName evidence="1">Uncharacterized protein with two CxxC motifs</fullName>
    </submittedName>
</protein>
<evidence type="ECO:0000313" key="1">
    <source>
        <dbReference type="EMBL" id="GAP41470.1"/>
    </source>
</evidence>
<dbReference type="Proteomes" id="UP000053370">
    <property type="component" value="Unassembled WGS sequence"/>
</dbReference>
<dbReference type="Pfam" id="PF07892">
    <property type="entry name" value="DUF1667"/>
    <property type="match status" value="1"/>
</dbReference>
<evidence type="ECO:0000313" key="2">
    <source>
        <dbReference type="Proteomes" id="UP000053370"/>
    </source>
</evidence>
<dbReference type="STRING" id="1678840.ATC1_131460"/>
<dbReference type="Gene3D" id="3.10.530.10">
    <property type="entry name" value="CPE0013-like"/>
    <property type="match status" value="1"/>
</dbReference>
<dbReference type="PANTHER" id="PTHR39450:SF1">
    <property type="entry name" value="DUF1667 DOMAIN-CONTAINING PROTEIN"/>
    <property type="match status" value="1"/>
</dbReference>
<name>A0A0S7BUI4_9CHLR</name>
<dbReference type="InterPro" id="IPR036593">
    <property type="entry name" value="CPE0013-like_sf"/>
</dbReference>
<sequence length="128" mass="14065">MEIRYITCICCPFGCQIEVAVGSGGIQSISGYTCNRGLNFAANEVNHPERMVTTTVRVIGGMQPQVSVKTRKGIPKSEVFRCMEELKSVEVHAPVRIGDLIRENICGTGIDVIATKDVQQINFQNFSD</sequence>
<dbReference type="OrthoDB" id="9811531at2"/>
<accession>A0A0S7BUI4</accession>
<gene>
    <name evidence="1" type="ORF">ATC1_131460</name>
</gene>
<dbReference type="RefSeq" id="WP_062282755.1">
    <property type="nucleotide sequence ID" value="NZ_DF968181.1"/>
</dbReference>
<dbReference type="SUPFAM" id="SSF160148">
    <property type="entry name" value="CPE0013-like"/>
    <property type="match status" value="1"/>
</dbReference>
<dbReference type="EMBL" id="DF968181">
    <property type="protein sequence ID" value="GAP41470.1"/>
    <property type="molecule type" value="Genomic_DNA"/>
</dbReference>
<dbReference type="PANTHER" id="PTHR39450">
    <property type="entry name" value="MOLYBDOPTERIN OXIDOREDUCTASE, 4FE-4S CLUSTER-BINDING SUBUNIT"/>
    <property type="match status" value="1"/>
</dbReference>
<reference evidence="1" key="1">
    <citation type="journal article" date="2015" name="Genome Announc.">
        <title>Draft Genome Sequence of Anaerolineae Strain TC1, a Novel Isolate from a Methanogenic Wastewater Treatment System.</title>
        <authorList>
            <person name="Matsuura N."/>
            <person name="Tourlousse D.M."/>
            <person name="Sun L."/>
            <person name="Toyonaga M."/>
            <person name="Kuroda K."/>
            <person name="Ohashi A."/>
            <person name="Cruz R."/>
            <person name="Yamaguchi T."/>
            <person name="Sekiguchi Y."/>
        </authorList>
    </citation>
    <scope>NUCLEOTIDE SEQUENCE [LARGE SCALE GENOMIC DNA]</scope>
    <source>
        <strain evidence="1">TC1</strain>
    </source>
</reference>
<keyword evidence="2" id="KW-1185">Reference proteome</keyword>
<organism evidence="1">
    <name type="scientific">Flexilinea flocculi</name>
    <dbReference type="NCBI Taxonomy" id="1678840"/>
    <lineage>
        <taxon>Bacteria</taxon>
        <taxon>Bacillati</taxon>
        <taxon>Chloroflexota</taxon>
        <taxon>Anaerolineae</taxon>
        <taxon>Anaerolineales</taxon>
        <taxon>Anaerolineaceae</taxon>
        <taxon>Flexilinea</taxon>
    </lineage>
</organism>
<dbReference type="InterPro" id="IPR012460">
    <property type="entry name" value="DUF1667"/>
</dbReference>
<proteinExistence type="predicted"/>